<feature type="domain" description="MmgE/PrpD C-terminal" evidence="3">
    <location>
        <begin position="272"/>
        <end position="429"/>
    </location>
</feature>
<dbReference type="SUPFAM" id="SSF103378">
    <property type="entry name" value="2-methylcitrate dehydratase PrpD"/>
    <property type="match status" value="1"/>
</dbReference>
<accession>A0A2M9BCC5</accession>
<dbReference type="GO" id="GO:0016829">
    <property type="term" value="F:lyase activity"/>
    <property type="evidence" value="ECO:0007669"/>
    <property type="project" value="InterPro"/>
</dbReference>
<dbReference type="Pfam" id="PF19305">
    <property type="entry name" value="MmgE_PrpD_C"/>
    <property type="match status" value="1"/>
</dbReference>
<dbReference type="Pfam" id="PF03972">
    <property type="entry name" value="MmgE_PrpD_N"/>
    <property type="match status" value="1"/>
</dbReference>
<evidence type="ECO:0000313" key="4">
    <source>
        <dbReference type="EMBL" id="PJJ55603.1"/>
    </source>
</evidence>
<evidence type="ECO:0000313" key="5">
    <source>
        <dbReference type="Proteomes" id="UP000230161"/>
    </source>
</evidence>
<dbReference type="InterPro" id="IPR036148">
    <property type="entry name" value="MmgE/PrpD_sf"/>
</dbReference>
<dbReference type="InterPro" id="IPR042188">
    <property type="entry name" value="MmgE/PrpD_sf_2"/>
</dbReference>
<sequence length="452" mass="47849">MNLSTQEATLSTELAGYFAGYADAELPQRHLHEMNRLLIDYLGVALAGSRTDSGRIAGAFAIEQGGTPQATIIGRGERTTAANAAFANAIAEHSIELDDVDVEALFHYGPPIMSTALAVGQAVGASGPRTLAAALAGCEMMNRLSRAANPSLRNRGFHTTPTTGVFGATVTAGVLLKLDAAQLVNALGLAGAQSSGLMEMYGTSMQKRFNPGPAARNGVTAAYLAGLGFTGADTIFDGVRGFAAAFTDEFDASKLTEGLGSDIPVIVEYKPYSAARPIHNAVDCALLIRNGDGVAISDIQDVVVYRHPTWADYHVINEPRTYHEAQVSLPYSVAVAFADGAALFDQYSNDRIRDDAAVMGLCRRVRIEHDPSLARGVSCHMVVTTTDGVRHEATVDYAKGSAENPLSDDELLGKFRMLAATALPGEKIEALADRARGIVDVEDINSLLELSY</sequence>
<dbReference type="RefSeq" id="WP_157803001.1">
    <property type="nucleotide sequence ID" value="NZ_PGFB01000005.1"/>
</dbReference>
<reference evidence="4 5" key="1">
    <citation type="submission" date="2017-11" db="EMBL/GenBank/DDBJ databases">
        <title>Genomic Encyclopedia of Archaeal and Bacterial Type Strains, Phase II (KMG-II): From Individual Species to Whole Genera.</title>
        <authorList>
            <person name="Goeker M."/>
        </authorList>
    </citation>
    <scope>NUCLEOTIDE SEQUENCE [LARGE SCALE GENOMIC DNA]</scope>
    <source>
        <strain evidence="4 5">DSM 25625</strain>
    </source>
</reference>
<evidence type="ECO:0000259" key="3">
    <source>
        <dbReference type="Pfam" id="PF19305"/>
    </source>
</evidence>
<dbReference type="Gene3D" id="3.30.1330.120">
    <property type="entry name" value="2-methylcitrate dehydratase PrpD"/>
    <property type="match status" value="1"/>
</dbReference>
<dbReference type="Gene3D" id="1.10.4100.10">
    <property type="entry name" value="2-methylcitrate dehydratase PrpD"/>
    <property type="match status" value="1"/>
</dbReference>
<comment type="caution">
    <text evidence="4">The sequence shown here is derived from an EMBL/GenBank/DDBJ whole genome shotgun (WGS) entry which is preliminary data.</text>
</comment>
<dbReference type="AlphaFoldDB" id="A0A2M9BCC5"/>
<dbReference type="InterPro" id="IPR005656">
    <property type="entry name" value="MmgE_PrpD"/>
</dbReference>
<protein>
    <submittedName>
        <fullName evidence="4">2-methylcitrate dehydratase PrpD</fullName>
    </submittedName>
</protein>
<dbReference type="PANTHER" id="PTHR16943:SF8">
    <property type="entry name" value="2-METHYLCITRATE DEHYDRATASE"/>
    <property type="match status" value="1"/>
</dbReference>
<dbReference type="PANTHER" id="PTHR16943">
    <property type="entry name" value="2-METHYLCITRATE DEHYDRATASE-RELATED"/>
    <property type="match status" value="1"/>
</dbReference>
<evidence type="ECO:0000259" key="2">
    <source>
        <dbReference type="Pfam" id="PF03972"/>
    </source>
</evidence>
<keyword evidence="5" id="KW-1185">Reference proteome</keyword>
<dbReference type="Proteomes" id="UP000230161">
    <property type="component" value="Unassembled WGS sequence"/>
</dbReference>
<dbReference type="InterPro" id="IPR045337">
    <property type="entry name" value="MmgE_PrpD_C"/>
</dbReference>
<name>A0A2M9BCC5_9MICO</name>
<dbReference type="OrthoDB" id="9797528at2"/>
<proteinExistence type="inferred from homology"/>
<dbReference type="InterPro" id="IPR045336">
    <property type="entry name" value="MmgE_PrpD_N"/>
</dbReference>
<dbReference type="EMBL" id="PGFB01000005">
    <property type="protein sequence ID" value="PJJ55603.1"/>
    <property type="molecule type" value="Genomic_DNA"/>
</dbReference>
<feature type="domain" description="MmgE/PrpD N-terminal" evidence="2">
    <location>
        <begin position="13"/>
        <end position="252"/>
    </location>
</feature>
<dbReference type="InterPro" id="IPR042183">
    <property type="entry name" value="MmgE/PrpD_sf_1"/>
</dbReference>
<gene>
    <name evidence="4" type="ORF">CLV54_2950</name>
</gene>
<evidence type="ECO:0000256" key="1">
    <source>
        <dbReference type="ARBA" id="ARBA00006174"/>
    </source>
</evidence>
<comment type="similarity">
    <text evidence="1">Belongs to the PrpD family.</text>
</comment>
<organism evidence="4 5">
    <name type="scientific">Compostimonas suwonensis</name>
    <dbReference type="NCBI Taxonomy" id="1048394"/>
    <lineage>
        <taxon>Bacteria</taxon>
        <taxon>Bacillati</taxon>
        <taxon>Actinomycetota</taxon>
        <taxon>Actinomycetes</taxon>
        <taxon>Micrococcales</taxon>
        <taxon>Microbacteriaceae</taxon>
        <taxon>Compostimonas</taxon>
    </lineage>
</organism>